<dbReference type="EMBL" id="FZOW01000020">
    <property type="protein sequence ID" value="SNT44157.1"/>
    <property type="molecule type" value="Genomic_DNA"/>
</dbReference>
<keyword evidence="2" id="KW-1133">Transmembrane helix</keyword>
<evidence type="ECO:0000256" key="2">
    <source>
        <dbReference type="SAM" id="Phobius"/>
    </source>
</evidence>
<evidence type="ECO:0000313" key="3">
    <source>
        <dbReference type="EMBL" id="SNT44157.1"/>
    </source>
</evidence>
<keyword evidence="2" id="KW-0812">Transmembrane</keyword>
<feature type="region of interest" description="Disordered" evidence="1">
    <location>
        <begin position="1"/>
        <end position="20"/>
    </location>
</feature>
<keyword evidence="4" id="KW-1185">Reference proteome</keyword>
<name>A0A239MMS9_9NOCA</name>
<dbReference type="RefSeq" id="WP_089251372.1">
    <property type="nucleotide sequence ID" value="NZ_FZOW01000020.1"/>
</dbReference>
<evidence type="ECO:0000313" key="4">
    <source>
        <dbReference type="Proteomes" id="UP000198327"/>
    </source>
</evidence>
<protein>
    <submittedName>
        <fullName evidence="3">Uncharacterized protein</fullName>
    </submittedName>
</protein>
<feature type="transmembrane region" description="Helical" evidence="2">
    <location>
        <begin position="57"/>
        <end position="76"/>
    </location>
</feature>
<organism evidence="3 4">
    <name type="scientific">Rhodococcoides kyotonense</name>
    <dbReference type="NCBI Taxonomy" id="398843"/>
    <lineage>
        <taxon>Bacteria</taxon>
        <taxon>Bacillati</taxon>
        <taxon>Actinomycetota</taxon>
        <taxon>Actinomycetes</taxon>
        <taxon>Mycobacteriales</taxon>
        <taxon>Nocardiaceae</taxon>
        <taxon>Rhodococcoides</taxon>
    </lineage>
</organism>
<reference evidence="4" key="1">
    <citation type="submission" date="2017-06" db="EMBL/GenBank/DDBJ databases">
        <authorList>
            <person name="Varghese N."/>
            <person name="Submissions S."/>
        </authorList>
    </citation>
    <scope>NUCLEOTIDE SEQUENCE [LARGE SCALE GENOMIC DNA]</scope>
    <source>
        <strain evidence="4">JCM 23211</strain>
    </source>
</reference>
<evidence type="ECO:0000256" key="1">
    <source>
        <dbReference type="SAM" id="MobiDB-lite"/>
    </source>
</evidence>
<feature type="transmembrane region" description="Helical" evidence="2">
    <location>
        <begin position="26"/>
        <end position="45"/>
    </location>
</feature>
<dbReference type="Proteomes" id="UP000198327">
    <property type="component" value="Unassembled WGS sequence"/>
</dbReference>
<sequence length="86" mass="9013">MTDTWQYGDSDADTPEENSARTRPSALLFLVGLAALVVGVSALIGPSAIQTLGDVQFRWVFIVAAIVVGLALLLAPSRGGRGCRGR</sequence>
<dbReference type="STRING" id="398843.A3K89_13875"/>
<proteinExistence type="predicted"/>
<gene>
    <name evidence="3" type="ORF">SAMN05421642_12019</name>
</gene>
<keyword evidence="2" id="KW-0472">Membrane</keyword>
<dbReference type="AlphaFoldDB" id="A0A239MMS9"/>
<accession>A0A239MMS9</accession>